<feature type="domain" description="CCHC-type" evidence="3">
    <location>
        <begin position="115"/>
        <end position="129"/>
    </location>
</feature>
<dbReference type="GO" id="GO:0006397">
    <property type="term" value="P:mRNA processing"/>
    <property type="evidence" value="ECO:0007669"/>
    <property type="project" value="UniProtKB-KW"/>
</dbReference>
<keyword evidence="2" id="KW-0479">Metal-binding</keyword>
<dbReference type="InParanoid" id="A0A067P3I9"/>
<dbReference type="EMBL" id="KL197784">
    <property type="protein sequence ID" value="KDQ49453.1"/>
    <property type="molecule type" value="Genomic_DNA"/>
</dbReference>
<dbReference type="GO" id="GO:0008270">
    <property type="term" value="F:zinc ion binding"/>
    <property type="evidence" value="ECO:0007669"/>
    <property type="project" value="UniProtKB-KW"/>
</dbReference>
<protein>
    <recommendedName>
        <fullName evidence="3">CCHC-type domain-containing protein</fullName>
    </recommendedName>
</protein>
<evidence type="ECO:0000313" key="4">
    <source>
        <dbReference type="EMBL" id="KDQ49453.1"/>
    </source>
</evidence>
<dbReference type="AlphaFoldDB" id="A0A067P3I9"/>
<evidence type="ECO:0000313" key="5">
    <source>
        <dbReference type="Proteomes" id="UP000027265"/>
    </source>
</evidence>
<keyword evidence="5" id="KW-1185">Reference proteome</keyword>
<keyword evidence="1" id="KW-0507">mRNA processing</keyword>
<dbReference type="STRING" id="933084.A0A067P3I9"/>
<dbReference type="GO" id="GO:0003676">
    <property type="term" value="F:nucleic acid binding"/>
    <property type="evidence" value="ECO:0007669"/>
    <property type="project" value="InterPro"/>
</dbReference>
<evidence type="ECO:0000259" key="3">
    <source>
        <dbReference type="PROSITE" id="PS50158"/>
    </source>
</evidence>
<reference evidence="5" key="1">
    <citation type="journal article" date="2014" name="Proc. Natl. Acad. Sci. U.S.A.">
        <title>Extensive sampling of basidiomycete genomes demonstrates inadequacy of the white-rot/brown-rot paradigm for wood decay fungi.</title>
        <authorList>
            <person name="Riley R."/>
            <person name="Salamov A.A."/>
            <person name="Brown D.W."/>
            <person name="Nagy L.G."/>
            <person name="Floudas D."/>
            <person name="Held B.W."/>
            <person name="Levasseur A."/>
            <person name="Lombard V."/>
            <person name="Morin E."/>
            <person name="Otillar R."/>
            <person name="Lindquist E.A."/>
            <person name="Sun H."/>
            <person name="LaButti K.M."/>
            <person name="Schmutz J."/>
            <person name="Jabbour D."/>
            <person name="Luo H."/>
            <person name="Baker S.E."/>
            <person name="Pisabarro A.G."/>
            <person name="Walton J.D."/>
            <person name="Blanchette R.A."/>
            <person name="Henrissat B."/>
            <person name="Martin F."/>
            <person name="Cullen D."/>
            <person name="Hibbett D.S."/>
            <person name="Grigoriev I.V."/>
        </authorList>
    </citation>
    <scope>NUCLEOTIDE SEQUENCE [LARGE SCALE GENOMIC DNA]</scope>
    <source>
        <strain evidence="5">MUCL 33604</strain>
    </source>
</reference>
<evidence type="ECO:0000256" key="1">
    <source>
        <dbReference type="ARBA" id="ARBA00022664"/>
    </source>
</evidence>
<dbReference type="InterPro" id="IPR036875">
    <property type="entry name" value="Znf_CCHC_sf"/>
</dbReference>
<accession>A0A067P3I9</accession>
<dbReference type="OrthoDB" id="2425403at2759"/>
<proteinExistence type="predicted"/>
<evidence type="ECO:0000256" key="2">
    <source>
        <dbReference type="PROSITE-ProRule" id="PRU00047"/>
    </source>
</evidence>
<dbReference type="InterPro" id="IPR001878">
    <property type="entry name" value="Znf_CCHC"/>
</dbReference>
<dbReference type="Proteomes" id="UP000027265">
    <property type="component" value="Unassembled WGS sequence"/>
</dbReference>
<name>A0A067P3I9_9AGAM</name>
<keyword evidence="2" id="KW-0863">Zinc-finger</keyword>
<feature type="non-terminal residue" evidence="4">
    <location>
        <position position="1"/>
    </location>
</feature>
<sequence length="133" mass="15406">DQYVAKFEDLACHTKFDDLALWEYLKRGLSWDILKVLVHLTIPPTTFTEFKTAAIREDLHREQAWNEESCHQSTSLDMGVPMDVDAARFKQSETTGRFRKLTDTKRKSLREKGACFHCCKPGHFSNRCPLKKG</sequence>
<dbReference type="SUPFAM" id="SSF57756">
    <property type="entry name" value="Retrovirus zinc finger-like domains"/>
    <property type="match status" value="1"/>
</dbReference>
<dbReference type="PROSITE" id="PS50158">
    <property type="entry name" value="ZF_CCHC"/>
    <property type="match status" value="1"/>
</dbReference>
<organism evidence="4 5">
    <name type="scientific">Jaapia argillacea MUCL 33604</name>
    <dbReference type="NCBI Taxonomy" id="933084"/>
    <lineage>
        <taxon>Eukaryota</taxon>
        <taxon>Fungi</taxon>
        <taxon>Dikarya</taxon>
        <taxon>Basidiomycota</taxon>
        <taxon>Agaricomycotina</taxon>
        <taxon>Agaricomycetes</taxon>
        <taxon>Agaricomycetidae</taxon>
        <taxon>Jaapiales</taxon>
        <taxon>Jaapiaceae</taxon>
        <taxon>Jaapia</taxon>
    </lineage>
</organism>
<keyword evidence="2" id="KW-0862">Zinc</keyword>
<gene>
    <name evidence="4" type="ORF">JAAARDRAFT_88094</name>
</gene>
<feature type="non-terminal residue" evidence="4">
    <location>
        <position position="133"/>
    </location>
</feature>
<dbReference type="HOGENOM" id="CLU_1911647_0_0_1"/>